<dbReference type="Proteomes" id="UP000199629">
    <property type="component" value="Unassembled WGS sequence"/>
</dbReference>
<evidence type="ECO:0000313" key="2">
    <source>
        <dbReference type="Proteomes" id="UP000199629"/>
    </source>
</evidence>
<dbReference type="RefSeq" id="WP_091269516.1">
    <property type="nucleotide sequence ID" value="NZ_FMCS01000013.1"/>
</dbReference>
<name>A0A1C4ZCJ7_9ACTN</name>
<keyword evidence="2" id="KW-1185">Reference proteome</keyword>
<sequence>MPAFLLRSVYTPDGIGGLTRDGGTKRAEVVRKLVEDAGGQLLSMHFAFADDDTYVLCDLPDHRTAAALAIRIGAARGLRTRVTPLLTPAEVDEATRTPTDYTPPGD</sequence>
<dbReference type="AlphaFoldDB" id="A0A1C4ZCJ7"/>
<protein>
    <submittedName>
        <fullName evidence="1">Uncharacterized protein, contains GYD domain</fullName>
    </submittedName>
</protein>
<organism evidence="1 2">
    <name type="scientific">Micromonospora chaiyaphumensis</name>
    <dbReference type="NCBI Taxonomy" id="307119"/>
    <lineage>
        <taxon>Bacteria</taxon>
        <taxon>Bacillati</taxon>
        <taxon>Actinomycetota</taxon>
        <taxon>Actinomycetes</taxon>
        <taxon>Micromonosporales</taxon>
        <taxon>Micromonosporaceae</taxon>
        <taxon>Micromonospora</taxon>
    </lineage>
</organism>
<evidence type="ECO:0000313" key="1">
    <source>
        <dbReference type="EMBL" id="SCF30461.1"/>
    </source>
</evidence>
<dbReference type="EMBL" id="FMCS01000013">
    <property type="protein sequence ID" value="SCF30461.1"/>
    <property type="molecule type" value="Genomic_DNA"/>
</dbReference>
<proteinExistence type="predicted"/>
<dbReference type="Pfam" id="PF08734">
    <property type="entry name" value="GYD"/>
    <property type="match status" value="1"/>
</dbReference>
<dbReference type="InterPro" id="IPR014845">
    <property type="entry name" value="GYD/TTHA1554"/>
</dbReference>
<accession>A0A1C4ZCJ7</accession>
<gene>
    <name evidence="1" type="ORF">GA0070214_11376</name>
</gene>
<reference evidence="2" key="1">
    <citation type="submission" date="2016-06" db="EMBL/GenBank/DDBJ databases">
        <authorList>
            <person name="Varghese N."/>
            <person name="Submissions Spin"/>
        </authorList>
    </citation>
    <scope>NUCLEOTIDE SEQUENCE [LARGE SCALE GENOMIC DNA]</scope>
    <source>
        <strain evidence="2">DSM 45246</strain>
    </source>
</reference>